<dbReference type="KEGG" id="acr:Acry_2911"/>
<gene>
    <name evidence="1" type="ordered locus">Acry_2911</name>
</gene>
<reference evidence="1 2" key="1">
    <citation type="submission" date="2007-05" db="EMBL/GenBank/DDBJ databases">
        <title>Complete sequence of chromosome of Acidiphilium cryptum JF-5.</title>
        <authorList>
            <consortium name="US DOE Joint Genome Institute"/>
            <person name="Copeland A."/>
            <person name="Lucas S."/>
            <person name="Lapidus A."/>
            <person name="Barry K."/>
            <person name="Detter J.C."/>
            <person name="Glavina del Rio T."/>
            <person name="Hammon N."/>
            <person name="Israni S."/>
            <person name="Dalin E."/>
            <person name="Tice H."/>
            <person name="Pitluck S."/>
            <person name="Sims D."/>
            <person name="Brettin T."/>
            <person name="Bruce D."/>
            <person name="Han C."/>
            <person name="Schmutz J."/>
            <person name="Larimer F."/>
            <person name="Land M."/>
            <person name="Hauser L."/>
            <person name="Kyrpides N."/>
            <person name="Kim E."/>
            <person name="Magnuson T."/>
            <person name="Richardson P."/>
        </authorList>
    </citation>
    <scope>NUCLEOTIDE SEQUENCE [LARGE SCALE GENOMIC DNA]</scope>
    <source>
        <strain evidence="1 2">JF-5</strain>
    </source>
</reference>
<proteinExistence type="predicted"/>
<dbReference type="STRING" id="349163.Acry_2911"/>
<organism evidence="1 2">
    <name type="scientific">Acidiphilium cryptum (strain JF-5)</name>
    <dbReference type="NCBI Taxonomy" id="349163"/>
    <lineage>
        <taxon>Bacteria</taxon>
        <taxon>Pseudomonadati</taxon>
        <taxon>Pseudomonadota</taxon>
        <taxon>Alphaproteobacteria</taxon>
        <taxon>Acetobacterales</taxon>
        <taxon>Acidocellaceae</taxon>
        <taxon>Acidiphilium</taxon>
    </lineage>
</organism>
<keyword evidence="2" id="KW-1185">Reference proteome</keyword>
<evidence type="ECO:0000313" key="2">
    <source>
        <dbReference type="Proteomes" id="UP000000245"/>
    </source>
</evidence>
<sequence length="150" mass="15847">MPDMSRAAWLGVLARATCAELAACLAAVPPLAGFVRLRGPEIGMSMVRGRIGGGGPPFNLGEMTIARCSIRDEAGRIGHGYAAGRDRDLVELIARLDAVLQDEALHPLYHEAVVVPLAAAQTARRAAAEARAAATEVRFFTLSTMRGDLP</sequence>
<accession>A5G2L9</accession>
<dbReference type="eggNOG" id="COG3624">
    <property type="taxonomic scope" value="Bacteria"/>
</dbReference>
<dbReference type="NCBIfam" id="TIGR03293">
    <property type="entry name" value="PhnG_redo"/>
    <property type="match status" value="1"/>
</dbReference>
<dbReference type="EMBL" id="CP000697">
    <property type="protein sequence ID" value="ABQ32101.1"/>
    <property type="molecule type" value="Genomic_DNA"/>
</dbReference>
<protein>
    <submittedName>
        <fullName evidence="1">Uncharacterized enzyme of phosphonate metabolism-like protein</fullName>
    </submittedName>
</protein>
<dbReference type="GO" id="GO:0015716">
    <property type="term" value="P:organic phosphonate transport"/>
    <property type="evidence" value="ECO:0007669"/>
    <property type="project" value="InterPro"/>
</dbReference>
<dbReference type="HOGENOM" id="CLU_109242_0_0_5"/>
<dbReference type="InterPro" id="IPR009609">
    <property type="entry name" value="Phosphonate_metab_PhnG"/>
</dbReference>
<dbReference type="RefSeq" id="WP_012040404.1">
    <property type="nucleotide sequence ID" value="NC_009484.1"/>
</dbReference>
<dbReference type="Pfam" id="PF06754">
    <property type="entry name" value="PhnG"/>
    <property type="match status" value="1"/>
</dbReference>
<dbReference type="Proteomes" id="UP000000245">
    <property type="component" value="Chromosome"/>
</dbReference>
<dbReference type="AlphaFoldDB" id="A5G2L9"/>
<evidence type="ECO:0000313" key="1">
    <source>
        <dbReference type="EMBL" id="ABQ32101.1"/>
    </source>
</evidence>
<name>A5G2L9_ACICJ</name>
<dbReference type="GO" id="GO:0019634">
    <property type="term" value="P:organic phosphonate metabolic process"/>
    <property type="evidence" value="ECO:0007669"/>
    <property type="project" value="InterPro"/>
</dbReference>